<comment type="similarity">
    <text evidence="1">Belongs to the OPA3 family.</text>
</comment>
<dbReference type="AlphaFoldDB" id="A0A9P6JVR0"/>
<name>A0A9P6JVR0_9AGAR</name>
<evidence type="ECO:0000313" key="4">
    <source>
        <dbReference type="EMBL" id="KAF9533690.1"/>
    </source>
</evidence>
<proteinExistence type="inferred from homology"/>
<dbReference type="PANTHER" id="PTHR12499">
    <property type="entry name" value="OPTIC ATROPHY 3 PROTEIN OPA3"/>
    <property type="match status" value="1"/>
</dbReference>
<feature type="region of interest" description="Disordered" evidence="3">
    <location>
        <begin position="195"/>
        <end position="241"/>
    </location>
</feature>
<dbReference type="PANTHER" id="PTHR12499:SF0">
    <property type="entry name" value="OPTIC ATROPHY 3 PROTEIN"/>
    <property type="match status" value="1"/>
</dbReference>
<evidence type="ECO:0000313" key="5">
    <source>
        <dbReference type="Proteomes" id="UP000807306"/>
    </source>
</evidence>
<dbReference type="Pfam" id="PF07047">
    <property type="entry name" value="OPA3"/>
    <property type="match status" value="1"/>
</dbReference>
<accession>A0A9P6JVR0</accession>
<keyword evidence="2" id="KW-0175">Coiled coil</keyword>
<dbReference type="EMBL" id="MU157828">
    <property type="protein sequence ID" value="KAF9533690.1"/>
    <property type="molecule type" value="Genomic_DNA"/>
</dbReference>
<dbReference type="InterPro" id="IPR010754">
    <property type="entry name" value="OPA3-like"/>
</dbReference>
<evidence type="ECO:0000256" key="2">
    <source>
        <dbReference type="ARBA" id="ARBA00023054"/>
    </source>
</evidence>
<reference evidence="4" key="1">
    <citation type="submission" date="2020-11" db="EMBL/GenBank/DDBJ databases">
        <authorList>
            <consortium name="DOE Joint Genome Institute"/>
            <person name="Ahrendt S."/>
            <person name="Riley R."/>
            <person name="Andreopoulos W."/>
            <person name="Labutti K."/>
            <person name="Pangilinan J."/>
            <person name="Ruiz-Duenas F.J."/>
            <person name="Barrasa J.M."/>
            <person name="Sanchez-Garcia M."/>
            <person name="Camarero S."/>
            <person name="Miyauchi S."/>
            <person name="Serrano A."/>
            <person name="Linde D."/>
            <person name="Babiker R."/>
            <person name="Drula E."/>
            <person name="Ayuso-Fernandez I."/>
            <person name="Pacheco R."/>
            <person name="Padilla G."/>
            <person name="Ferreira P."/>
            <person name="Barriuso J."/>
            <person name="Kellner H."/>
            <person name="Castanera R."/>
            <person name="Alfaro M."/>
            <person name="Ramirez L."/>
            <person name="Pisabarro A.G."/>
            <person name="Kuo A."/>
            <person name="Tritt A."/>
            <person name="Lipzen A."/>
            <person name="He G."/>
            <person name="Yan M."/>
            <person name="Ng V."/>
            <person name="Cullen D."/>
            <person name="Martin F."/>
            <person name="Rosso M.-N."/>
            <person name="Henrissat B."/>
            <person name="Hibbett D."/>
            <person name="Martinez A.T."/>
            <person name="Grigoriev I.V."/>
        </authorList>
    </citation>
    <scope>NUCLEOTIDE SEQUENCE</scope>
    <source>
        <strain evidence="4">CBS 506.95</strain>
    </source>
</reference>
<feature type="compositionally biased region" description="Low complexity" evidence="3">
    <location>
        <begin position="195"/>
        <end position="221"/>
    </location>
</feature>
<dbReference type="Proteomes" id="UP000807306">
    <property type="component" value="Unassembled WGS sequence"/>
</dbReference>
<protein>
    <submittedName>
        <fullName evidence="4">Optic atrophy 3 protein-domain-containing protein</fullName>
    </submittedName>
</protein>
<organism evidence="4 5">
    <name type="scientific">Crepidotus variabilis</name>
    <dbReference type="NCBI Taxonomy" id="179855"/>
    <lineage>
        <taxon>Eukaryota</taxon>
        <taxon>Fungi</taxon>
        <taxon>Dikarya</taxon>
        <taxon>Basidiomycota</taxon>
        <taxon>Agaricomycotina</taxon>
        <taxon>Agaricomycetes</taxon>
        <taxon>Agaricomycetidae</taxon>
        <taxon>Agaricales</taxon>
        <taxon>Agaricineae</taxon>
        <taxon>Crepidotaceae</taxon>
        <taxon>Crepidotus</taxon>
    </lineage>
</organism>
<comment type="caution">
    <text evidence="4">The sequence shown here is derived from an EMBL/GenBank/DDBJ whole genome shotgun (WGS) entry which is preliminary data.</text>
</comment>
<dbReference type="GO" id="GO:0019216">
    <property type="term" value="P:regulation of lipid metabolic process"/>
    <property type="evidence" value="ECO:0007669"/>
    <property type="project" value="TreeGrafter"/>
</dbReference>
<gene>
    <name evidence="4" type="ORF">CPB83DRAFT_805814</name>
</gene>
<dbReference type="GO" id="GO:0005739">
    <property type="term" value="C:mitochondrion"/>
    <property type="evidence" value="ECO:0007669"/>
    <property type="project" value="TreeGrafter"/>
</dbReference>
<evidence type="ECO:0000256" key="3">
    <source>
        <dbReference type="SAM" id="MobiDB-lite"/>
    </source>
</evidence>
<keyword evidence="5" id="KW-1185">Reference proteome</keyword>
<evidence type="ECO:0000256" key="1">
    <source>
        <dbReference type="ARBA" id="ARBA00007584"/>
    </source>
</evidence>
<sequence length="241" mass="26534">MATTKIATLLIRTIAKPISAKLKNQARDHETFRSVCVSLAQFMYRYEVKLRTNILGESPAAKHLRPLSEAKAIDSGANALAEGFLFLVALGLILGETYRSSRKEDKRREGVTDSIETLLERVVSLEGRLGKVLEKVQQLEEGSDGEEGWEGVRRRNDELERVLQRVVEIGLRGGWAEFKNHPIEFPLVDLRPNASDSPLDTTSSSSISSTSTSSSSSSLPSTREKSSEAPSTNTQADDEKS</sequence>
<dbReference type="OrthoDB" id="2129069at2759"/>